<evidence type="ECO:0000313" key="3">
    <source>
        <dbReference type="EMBL" id="MBK1783359.1"/>
    </source>
</evidence>
<accession>A0A934QQ44</accession>
<dbReference type="GO" id="GO:1990189">
    <property type="term" value="F:protein N-terminal-serine acetyltransferase activity"/>
    <property type="evidence" value="ECO:0007669"/>
    <property type="project" value="TreeGrafter"/>
</dbReference>
<organism evidence="3 4">
    <name type="scientific">Prauserella cavernicola</name>
    <dbReference type="NCBI Taxonomy" id="2800127"/>
    <lineage>
        <taxon>Bacteria</taxon>
        <taxon>Bacillati</taxon>
        <taxon>Actinomycetota</taxon>
        <taxon>Actinomycetes</taxon>
        <taxon>Pseudonocardiales</taxon>
        <taxon>Pseudonocardiaceae</taxon>
        <taxon>Prauserella</taxon>
    </lineage>
</organism>
<dbReference type="Proteomes" id="UP000635245">
    <property type="component" value="Unassembled WGS sequence"/>
</dbReference>
<protein>
    <submittedName>
        <fullName evidence="3">GNAT family N-acetyltransferase</fullName>
    </submittedName>
</protein>
<dbReference type="PROSITE" id="PS51186">
    <property type="entry name" value="GNAT"/>
    <property type="match status" value="1"/>
</dbReference>
<feature type="compositionally biased region" description="Basic residues" evidence="1">
    <location>
        <begin position="202"/>
        <end position="221"/>
    </location>
</feature>
<dbReference type="AlphaFoldDB" id="A0A934QQ44"/>
<dbReference type="InterPro" id="IPR000182">
    <property type="entry name" value="GNAT_dom"/>
</dbReference>
<dbReference type="SUPFAM" id="SSF55729">
    <property type="entry name" value="Acyl-CoA N-acyltransferases (Nat)"/>
    <property type="match status" value="1"/>
</dbReference>
<dbReference type="PANTHER" id="PTHR43441:SF10">
    <property type="entry name" value="ACETYLTRANSFERASE"/>
    <property type="match status" value="1"/>
</dbReference>
<dbReference type="EMBL" id="JAENJH010000001">
    <property type="protein sequence ID" value="MBK1783359.1"/>
    <property type="molecule type" value="Genomic_DNA"/>
</dbReference>
<feature type="region of interest" description="Disordered" evidence="1">
    <location>
        <begin position="197"/>
        <end position="221"/>
    </location>
</feature>
<gene>
    <name evidence="3" type="ORF">JHE00_03400</name>
</gene>
<proteinExistence type="predicted"/>
<reference evidence="3" key="1">
    <citation type="submission" date="2020-12" db="EMBL/GenBank/DDBJ databases">
        <title>Prauserella sp. ASG 168, a novel actinomycete isolated from cave rock.</title>
        <authorList>
            <person name="Suriyachadkun C."/>
        </authorList>
    </citation>
    <scope>NUCLEOTIDE SEQUENCE</scope>
    <source>
        <strain evidence="3">ASG 168</strain>
    </source>
</reference>
<dbReference type="RefSeq" id="WP_200314619.1">
    <property type="nucleotide sequence ID" value="NZ_JAENJH010000001.1"/>
</dbReference>
<dbReference type="InterPro" id="IPR051908">
    <property type="entry name" value="Ribosomal_N-acetyltransferase"/>
</dbReference>
<keyword evidence="4" id="KW-1185">Reference proteome</keyword>
<dbReference type="GO" id="GO:0008999">
    <property type="term" value="F:protein-N-terminal-alanine acetyltransferase activity"/>
    <property type="evidence" value="ECO:0007669"/>
    <property type="project" value="TreeGrafter"/>
</dbReference>
<dbReference type="PANTHER" id="PTHR43441">
    <property type="entry name" value="RIBOSOMAL-PROTEIN-SERINE ACETYLTRANSFERASE"/>
    <property type="match status" value="1"/>
</dbReference>
<dbReference type="Gene3D" id="3.40.630.30">
    <property type="match status" value="1"/>
</dbReference>
<evidence type="ECO:0000256" key="1">
    <source>
        <dbReference type="SAM" id="MobiDB-lite"/>
    </source>
</evidence>
<dbReference type="Pfam" id="PF13302">
    <property type="entry name" value="Acetyltransf_3"/>
    <property type="match status" value="1"/>
</dbReference>
<dbReference type="InterPro" id="IPR016181">
    <property type="entry name" value="Acyl_CoA_acyltransferase"/>
</dbReference>
<feature type="domain" description="N-acetyltransferase" evidence="2">
    <location>
        <begin position="25"/>
        <end position="183"/>
    </location>
</feature>
<comment type="caution">
    <text evidence="3">The sequence shown here is derived from an EMBL/GenBank/DDBJ whole genome shotgun (WGS) entry which is preliminary data.</text>
</comment>
<evidence type="ECO:0000259" key="2">
    <source>
        <dbReference type="PROSITE" id="PS51186"/>
    </source>
</evidence>
<evidence type="ECO:0000313" key="4">
    <source>
        <dbReference type="Proteomes" id="UP000635245"/>
    </source>
</evidence>
<sequence>MMTHPPHAAAAVRRDHAPGWAGRKIRLRQIDATDHRTLIGFDRDAARDRKPQVGGYRHWAAHRAGAAGPGDSHFAIETLRSGMVVGSLCITQDDPRSDRFSYGIGIGAQHRRCGYASDAITALLSGMFFQRRFGKCEVGIYGGNLASLSLHGALGFREEGRLRDTELQRGGIRYLVLMAVTAPEFAAHHRDAVLAGAEVTRRGRHSRPRHGRHRFPQPRQR</sequence>
<dbReference type="GO" id="GO:0005737">
    <property type="term" value="C:cytoplasm"/>
    <property type="evidence" value="ECO:0007669"/>
    <property type="project" value="TreeGrafter"/>
</dbReference>
<name>A0A934QQ44_9PSEU</name>